<accession>A0A1H7N797</accession>
<dbReference type="RefSeq" id="WP_177170937.1">
    <property type="nucleotide sequence ID" value="NZ_FNZN01000003.1"/>
</dbReference>
<evidence type="ECO:0000313" key="2">
    <source>
        <dbReference type="Proteomes" id="UP000198990"/>
    </source>
</evidence>
<gene>
    <name evidence="1" type="ORF">SAMN04488008_103101</name>
</gene>
<dbReference type="Proteomes" id="UP000198990">
    <property type="component" value="Unassembled WGS sequence"/>
</dbReference>
<organism evidence="1 2">
    <name type="scientific">Maribacter orientalis</name>
    <dbReference type="NCBI Taxonomy" id="228957"/>
    <lineage>
        <taxon>Bacteria</taxon>
        <taxon>Pseudomonadati</taxon>
        <taxon>Bacteroidota</taxon>
        <taxon>Flavobacteriia</taxon>
        <taxon>Flavobacteriales</taxon>
        <taxon>Flavobacteriaceae</taxon>
        <taxon>Maribacter</taxon>
    </lineage>
</organism>
<keyword evidence="2" id="KW-1185">Reference proteome</keyword>
<sequence length="54" mass="6343">MGSIYAYWMKTDAVSLKGKDIWRAIWKYKTKNYTSYKDGFRMIALMATDIRGTP</sequence>
<reference evidence="2" key="1">
    <citation type="submission" date="2016-10" db="EMBL/GenBank/DDBJ databases">
        <authorList>
            <person name="Varghese N."/>
            <person name="Submissions S."/>
        </authorList>
    </citation>
    <scope>NUCLEOTIDE SEQUENCE [LARGE SCALE GENOMIC DNA]</scope>
    <source>
        <strain evidence="2">DSM 16471</strain>
    </source>
</reference>
<protein>
    <submittedName>
        <fullName evidence="1">Uncharacterized protein</fullName>
    </submittedName>
</protein>
<proteinExistence type="predicted"/>
<dbReference type="EMBL" id="FNZN01000003">
    <property type="protein sequence ID" value="SEL19383.1"/>
    <property type="molecule type" value="Genomic_DNA"/>
</dbReference>
<evidence type="ECO:0000313" key="1">
    <source>
        <dbReference type="EMBL" id="SEL19383.1"/>
    </source>
</evidence>
<dbReference type="AlphaFoldDB" id="A0A1H7N797"/>
<dbReference type="STRING" id="228957.SAMN04488008_103101"/>
<name>A0A1H7N797_9FLAO</name>